<name>A0A2P5C4U4_TREOI</name>
<evidence type="ECO:0000313" key="1">
    <source>
        <dbReference type="EMBL" id="PON56092.1"/>
    </source>
</evidence>
<dbReference type="EMBL" id="JXTC01000412">
    <property type="protein sequence ID" value="PON56092.1"/>
    <property type="molecule type" value="Genomic_DNA"/>
</dbReference>
<comment type="caution">
    <text evidence="1">The sequence shown here is derived from an EMBL/GenBank/DDBJ whole genome shotgun (WGS) entry which is preliminary data.</text>
</comment>
<dbReference type="AlphaFoldDB" id="A0A2P5C4U4"/>
<sequence length="44" mass="5299">MSRLALCGTKEARAFLFRFLLQPSRFFCTTTQNFWKVVLFNYVF</sequence>
<protein>
    <submittedName>
        <fullName evidence="1">Uncharacterized protein</fullName>
    </submittedName>
</protein>
<proteinExistence type="predicted"/>
<organism evidence="1 2">
    <name type="scientific">Trema orientale</name>
    <name type="common">Charcoal tree</name>
    <name type="synonym">Celtis orientalis</name>
    <dbReference type="NCBI Taxonomy" id="63057"/>
    <lineage>
        <taxon>Eukaryota</taxon>
        <taxon>Viridiplantae</taxon>
        <taxon>Streptophyta</taxon>
        <taxon>Embryophyta</taxon>
        <taxon>Tracheophyta</taxon>
        <taxon>Spermatophyta</taxon>
        <taxon>Magnoliopsida</taxon>
        <taxon>eudicotyledons</taxon>
        <taxon>Gunneridae</taxon>
        <taxon>Pentapetalae</taxon>
        <taxon>rosids</taxon>
        <taxon>fabids</taxon>
        <taxon>Rosales</taxon>
        <taxon>Cannabaceae</taxon>
        <taxon>Trema</taxon>
    </lineage>
</organism>
<dbReference type="Proteomes" id="UP000237000">
    <property type="component" value="Unassembled WGS sequence"/>
</dbReference>
<gene>
    <name evidence="1" type="ORF">TorRG33x02_297540</name>
</gene>
<evidence type="ECO:0000313" key="2">
    <source>
        <dbReference type="Proteomes" id="UP000237000"/>
    </source>
</evidence>
<keyword evidence="2" id="KW-1185">Reference proteome</keyword>
<reference evidence="2" key="1">
    <citation type="submission" date="2016-06" db="EMBL/GenBank/DDBJ databases">
        <title>Parallel loss of symbiosis genes in relatives of nitrogen-fixing non-legume Parasponia.</title>
        <authorList>
            <person name="Van Velzen R."/>
            <person name="Holmer R."/>
            <person name="Bu F."/>
            <person name="Rutten L."/>
            <person name="Van Zeijl A."/>
            <person name="Liu W."/>
            <person name="Santuari L."/>
            <person name="Cao Q."/>
            <person name="Sharma T."/>
            <person name="Shen D."/>
            <person name="Roswanjaya Y."/>
            <person name="Wardhani T."/>
            <person name="Kalhor M.S."/>
            <person name="Jansen J."/>
            <person name="Van den Hoogen J."/>
            <person name="Gungor B."/>
            <person name="Hartog M."/>
            <person name="Hontelez J."/>
            <person name="Verver J."/>
            <person name="Yang W.-C."/>
            <person name="Schijlen E."/>
            <person name="Repin R."/>
            <person name="Schilthuizen M."/>
            <person name="Schranz E."/>
            <person name="Heidstra R."/>
            <person name="Miyata K."/>
            <person name="Fedorova E."/>
            <person name="Kohlen W."/>
            <person name="Bisseling T."/>
            <person name="Smit S."/>
            <person name="Geurts R."/>
        </authorList>
    </citation>
    <scope>NUCLEOTIDE SEQUENCE [LARGE SCALE GENOMIC DNA]</scope>
    <source>
        <strain evidence="2">cv. RG33-2</strain>
    </source>
</reference>
<accession>A0A2P5C4U4</accession>
<dbReference type="InParanoid" id="A0A2P5C4U4"/>